<dbReference type="HAMAP" id="MF_00003">
    <property type="entry name" value="RbfA"/>
    <property type="match status" value="1"/>
</dbReference>
<dbReference type="Pfam" id="PF02033">
    <property type="entry name" value="RBFA"/>
    <property type="match status" value="1"/>
</dbReference>
<dbReference type="Gene3D" id="3.30.300.20">
    <property type="match status" value="1"/>
</dbReference>
<name>A0A7C4EP56_9BACT</name>
<evidence type="ECO:0000256" key="1">
    <source>
        <dbReference type="ARBA" id="ARBA00022517"/>
    </source>
</evidence>
<reference evidence="3" key="1">
    <citation type="journal article" date="2020" name="mSystems">
        <title>Genome- and Community-Level Interaction Insights into Carbon Utilization and Element Cycling Functions of Hydrothermarchaeota in Hydrothermal Sediment.</title>
        <authorList>
            <person name="Zhou Z."/>
            <person name="Liu Y."/>
            <person name="Xu W."/>
            <person name="Pan J."/>
            <person name="Luo Z.H."/>
            <person name="Li M."/>
        </authorList>
    </citation>
    <scope>NUCLEOTIDE SEQUENCE [LARGE SCALE GENOMIC DNA]</scope>
    <source>
        <strain evidence="3">SpSt-788</strain>
    </source>
</reference>
<comment type="subunit">
    <text evidence="2">Monomer. Binds 30S ribosomal subunits, but not 50S ribosomal subunits or 70S ribosomes.</text>
</comment>
<protein>
    <recommendedName>
        <fullName evidence="2">Ribosome-binding factor A</fullName>
    </recommendedName>
</protein>
<dbReference type="PROSITE" id="PS01319">
    <property type="entry name" value="RBFA"/>
    <property type="match status" value="1"/>
</dbReference>
<dbReference type="GO" id="GO:0043024">
    <property type="term" value="F:ribosomal small subunit binding"/>
    <property type="evidence" value="ECO:0007669"/>
    <property type="project" value="TreeGrafter"/>
</dbReference>
<dbReference type="InterPro" id="IPR015946">
    <property type="entry name" value="KH_dom-like_a/b"/>
</dbReference>
<proteinExistence type="inferred from homology"/>
<dbReference type="PANTHER" id="PTHR33515:SF1">
    <property type="entry name" value="RIBOSOME-BINDING FACTOR A, CHLOROPLASTIC-RELATED"/>
    <property type="match status" value="1"/>
</dbReference>
<dbReference type="AlphaFoldDB" id="A0A7C4EP56"/>
<dbReference type="EMBL" id="DTHO01000003">
    <property type="protein sequence ID" value="HGG98911.1"/>
    <property type="molecule type" value="Genomic_DNA"/>
</dbReference>
<dbReference type="SUPFAM" id="SSF89919">
    <property type="entry name" value="Ribosome-binding factor A, RbfA"/>
    <property type="match status" value="1"/>
</dbReference>
<evidence type="ECO:0000313" key="3">
    <source>
        <dbReference type="EMBL" id="HGG98911.1"/>
    </source>
</evidence>
<comment type="caution">
    <text evidence="3">The sequence shown here is derived from an EMBL/GenBank/DDBJ whole genome shotgun (WGS) entry which is preliminary data.</text>
</comment>
<dbReference type="PANTHER" id="PTHR33515">
    <property type="entry name" value="RIBOSOME-BINDING FACTOR A, CHLOROPLASTIC-RELATED"/>
    <property type="match status" value="1"/>
</dbReference>
<keyword evidence="2" id="KW-0963">Cytoplasm</keyword>
<dbReference type="InterPro" id="IPR020053">
    <property type="entry name" value="Ribosome-bd_factorA_CS"/>
</dbReference>
<comment type="function">
    <text evidence="2">One of several proteins that assist in the late maturation steps of the functional core of the 30S ribosomal subunit. Associates with free 30S ribosomal subunits (but not with 30S subunits that are part of 70S ribosomes or polysomes). Required for efficient processing of 16S rRNA. May interact with the 5'-terminal helix region of 16S rRNA.</text>
</comment>
<dbReference type="InterPro" id="IPR023799">
    <property type="entry name" value="RbfA_dom_sf"/>
</dbReference>
<dbReference type="GO" id="GO:0005829">
    <property type="term" value="C:cytosol"/>
    <property type="evidence" value="ECO:0007669"/>
    <property type="project" value="TreeGrafter"/>
</dbReference>
<evidence type="ECO:0000256" key="2">
    <source>
        <dbReference type="HAMAP-Rule" id="MF_00003"/>
    </source>
</evidence>
<accession>A0A7C4EP56</accession>
<keyword evidence="1 2" id="KW-0690">Ribosome biogenesis</keyword>
<gene>
    <name evidence="2 3" type="primary">rbfA</name>
    <name evidence="3" type="ORF">ENV75_00410</name>
</gene>
<dbReference type="NCBIfam" id="TIGR00082">
    <property type="entry name" value="rbfA"/>
    <property type="match status" value="1"/>
</dbReference>
<sequence>MHPYKRSQRLSVLLREEVADIILHKIKDPRVGFITVTDVYLSDDLRVAKVFVSVLKAEDRDRTLQILNEAKGYVRGEIAKRLRIKIIPTFEFVFDESIERGFRVDQLLKEIKKTSEET</sequence>
<comment type="similarity">
    <text evidence="2">Belongs to the RbfA family.</text>
</comment>
<dbReference type="GO" id="GO:0030490">
    <property type="term" value="P:maturation of SSU-rRNA"/>
    <property type="evidence" value="ECO:0007669"/>
    <property type="project" value="UniProtKB-UniRule"/>
</dbReference>
<organism evidence="3">
    <name type="scientific">Thermodesulfovibrio aggregans</name>
    <dbReference type="NCBI Taxonomy" id="86166"/>
    <lineage>
        <taxon>Bacteria</taxon>
        <taxon>Pseudomonadati</taxon>
        <taxon>Nitrospirota</taxon>
        <taxon>Thermodesulfovibrionia</taxon>
        <taxon>Thermodesulfovibrionales</taxon>
        <taxon>Thermodesulfovibrionaceae</taxon>
        <taxon>Thermodesulfovibrio</taxon>
    </lineage>
</organism>
<comment type="subcellular location">
    <subcellularLocation>
        <location evidence="2">Cytoplasm</location>
    </subcellularLocation>
</comment>
<dbReference type="InterPro" id="IPR000238">
    <property type="entry name" value="RbfA"/>
</dbReference>